<dbReference type="InterPro" id="IPR001841">
    <property type="entry name" value="Znf_RING"/>
</dbReference>
<reference evidence="17 18" key="1">
    <citation type="submission" date="2020-10" db="EMBL/GenBank/DDBJ databases">
        <title>The Coptis chinensis genome and diversification of protoberbering-type alkaloids.</title>
        <authorList>
            <person name="Wang B."/>
            <person name="Shu S."/>
            <person name="Song C."/>
            <person name="Liu Y."/>
        </authorList>
    </citation>
    <scope>NUCLEOTIDE SEQUENCE [LARGE SCALE GENOMIC DNA]</scope>
    <source>
        <strain evidence="17">HL-2020</strain>
        <tissue evidence="17">Leaf</tissue>
    </source>
</reference>
<evidence type="ECO:0000256" key="7">
    <source>
        <dbReference type="ARBA" id="ARBA00022723"/>
    </source>
</evidence>
<dbReference type="Gene3D" id="3.30.40.10">
    <property type="entry name" value="Zinc/RING finger domain, C3HC4 (zinc finger)"/>
    <property type="match status" value="1"/>
</dbReference>
<dbReference type="EMBL" id="JADFTS010000008">
    <property type="protein sequence ID" value="KAF9591148.1"/>
    <property type="molecule type" value="Genomic_DNA"/>
</dbReference>
<dbReference type="SUPFAM" id="SSF57850">
    <property type="entry name" value="RING/U-box"/>
    <property type="match status" value="1"/>
</dbReference>
<proteinExistence type="predicted"/>
<dbReference type="FunFam" id="3.30.40.10:FF:000187">
    <property type="entry name" value="E3 ubiquitin-protein ligase ATL6"/>
    <property type="match status" value="1"/>
</dbReference>
<feature type="transmembrane region" description="Helical" evidence="15">
    <location>
        <begin position="6"/>
        <end position="31"/>
    </location>
</feature>
<dbReference type="InterPro" id="IPR013083">
    <property type="entry name" value="Znf_RING/FYVE/PHD"/>
</dbReference>
<dbReference type="InterPro" id="IPR053070">
    <property type="entry name" value="RING-type_E3_ubiquitin-ligase"/>
</dbReference>
<keyword evidence="8 13" id="KW-0863">Zinc-finger</keyword>
<dbReference type="PROSITE" id="PS50089">
    <property type="entry name" value="ZF_RING_2"/>
    <property type="match status" value="1"/>
</dbReference>
<keyword evidence="6 15" id="KW-0812">Transmembrane</keyword>
<dbReference type="CDD" id="cd16461">
    <property type="entry name" value="RING-H2_EL5-like"/>
    <property type="match status" value="1"/>
</dbReference>
<evidence type="ECO:0000256" key="10">
    <source>
        <dbReference type="ARBA" id="ARBA00022833"/>
    </source>
</evidence>
<evidence type="ECO:0000256" key="14">
    <source>
        <dbReference type="SAM" id="MobiDB-lite"/>
    </source>
</evidence>
<organism evidence="17 18">
    <name type="scientific">Coptis chinensis</name>
    <dbReference type="NCBI Taxonomy" id="261450"/>
    <lineage>
        <taxon>Eukaryota</taxon>
        <taxon>Viridiplantae</taxon>
        <taxon>Streptophyta</taxon>
        <taxon>Embryophyta</taxon>
        <taxon>Tracheophyta</taxon>
        <taxon>Spermatophyta</taxon>
        <taxon>Magnoliopsida</taxon>
        <taxon>Ranunculales</taxon>
        <taxon>Ranunculaceae</taxon>
        <taxon>Coptidoideae</taxon>
        <taxon>Coptis</taxon>
    </lineage>
</organism>
<dbReference type="EC" id="2.3.2.27" evidence="4"/>
<dbReference type="GO" id="GO:0061630">
    <property type="term" value="F:ubiquitin protein ligase activity"/>
    <property type="evidence" value="ECO:0007669"/>
    <property type="project" value="UniProtKB-EC"/>
</dbReference>
<feature type="domain" description="RING-type" evidence="16">
    <location>
        <begin position="94"/>
        <end position="136"/>
    </location>
</feature>
<comment type="caution">
    <text evidence="17">The sequence shown here is derived from an EMBL/GenBank/DDBJ whole genome shotgun (WGS) entry which is preliminary data.</text>
</comment>
<dbReference type="PANTHER" id="PTHR47035:SF3">
    <property type="entry name" value="OS11G0150450 PROTEIN"/>
    <property type="match status" value="1"/>
</dbReference>
<keyword evidence="5" id="KW-0808">Transferase</keyword>
<evidence type="ECO:0000256" key="15">
    <source>
        <dbReference type="SAM" id="Phobius"/>
    </source>
</evidence>
<dbReference type="GO" id="GO:0008270">
    <property type="term" value="F:zinc ion binding"/>
    <property type="evidence" value="ECO:0007669"/>
    <property type="project" value="UniProtKB-KW"/>
</dbReference>
<keyword evidence="9" id="KW-0833">Ubl conjugation pathway</keyword>
<keyword evidence="10" id="KW-0862">Zinc</keyword>
<name>A0A835H5T7_9MAGN</name>
<evidence type="ECO:0000256" key="9">
    <source>
        <dbReference type="ARBA" id="ARBA00022786"/>
    </source>
</evidence>
<evidence type="ECO:0000256" key="12">
    <source>
        <dbReference type="ARBA" id="ARBA00023136"/>
    </source>
</evidence>
<gene>
    <name evidence="17" type="ORF">IFM89_002103</name>
</gene>
<accession>A0A835H5T7</accession>
<evidence type="ECO:0000259" key="16">
    <source>
        <dbReference type="PROSITE" id="PS50089"/>
    </source>
</evidence>
<dbReference type="OrthoDB" id="8062037at2759"/>
<evidence type="ECO:0000256" key="3">
    <source>
        <dbReference type="ARBA" id="ARBA00004906"/>
    </source>
</evidence>
<dbReference type="GO" id="GO:0016020">
    <property type="term" value="C:membrane"/>
    <property type="evidence" value="ECO:0007669"/>
    <property type="project" value="UniProtKB-SubCell"/>
</dbReference>
<dbReference type="PANTHER" id="PTHR47035">
    <property type="entry name" value="OS11G0150450 PROTEIN"/>
    <property type="match status" value="1"/>
</dbReference>
<evidence type="ECO:0000313" key="17">
    <source>
        <dbReference type="EMBL" id="KAF9591148.1"/>
    </source>
</evidence>
<evidence type="ECO:0000256" key="5">
    <source>
        <dbReference type="ARBA" id="ARBA00022679"/>
    </source>
</evidence>
<sequence length="239" mass="27108">MFSSGVNWVMTAIGFAVSTMFIVFVCSRLVCARIQLNASRRRSFPTAAAAAASRRSDLTMIERRIHGIEPVVVAAFPTKKFGDEFFSTGEDSQCTICLAEYQKKDILRILPYCKHFFHVACIDTWLQQHSTCPVCRISLRDSPERNYVMQPMFSSAIQSYGMDSLDSHSYDCLYRDHGHTSRAFNNSRMEPIQEDQFACELDAAEAGEYSSKSNQFRRDTDCHDSDTSSSRIHPIHKSP</sequence>
<keyword evidence="18" id="KW-1185">Reference proteome</keyword>
<protein>
    <recommendedName>
        <fullName evidence="4">RING-type E3 ubiquitin transferase</fullName>
        <ecNumber evidence="4">2.3.2.27</ecNumber>
    </recommendedName>
</protein>
<comment type="subcellular location">
    <subcellularLocation>
        <location evidence="2">Membrane</location>
        <topology evidence="2">Single-pass membrane protein</topology>
    </subcellularLocation>
</comment>
<comment type="catalytic activity">
    <reaction evidence="1">
        <text>S-ubiquitinyl-[E2 ubiquitin-conjugating enzyme]-L-cysteine + [acceptor protein]-L-lysine = [E2 ubiquitin-conjugating enzyme]-L-cysteine + N(6)-ubiquitinyl-[acceptor protein]-L-lysine.</text>
        <dbReference type="EC" id="2.3.2.27"/>
    </reaction>
</comment>
<dbReference type="Proteomes" id="UP000631114">
    <property type="component" value="Unassembled WGS sequence"/>
</dbReference>
<evidence type="ECO:0000313" key="18">
    <source>
        <dbReference type="Proteomes" id="UP000631114"/>
    </source>
</evidence>
<dbReference type="SMART" id="SM00184">
    <property type="entry name" value="RING"/>
    <property type="match status" value="1"/>
</dbReference>
<evidence type="ECO:0000256" key="11">
    <source>
        <dbReference type="ARBA" id="ARBA00022989"/>
    </source>
</evidence>
<evidence type="ECO:0000256" key="4">
    <source>
        <dbReference type="ARBA" id="ARBA00012483"/>
    </source>
</evidence>
<keyword evidence="11 15" id="KW-1133">Transmembrane helix</keyword>
<evidence type="ECO:0000256" key="8">
    <source>
        <dbReference type="ARBA" id="ARBA00022771"/>
    </source>
</evidence>
<dbReference type="Pfam" id="PF13639">
    <property type="entry name" value="zf-RING_2"/>
    <property type="match status" value="1"/>
</dbReference>
<feature type="compositionally biased region" description="Basic and acidic residues" evidence="14">
    <location>
        <begin position="216"/>
        <end position="226"/>
    </location>
</feature>
<evidence type="ECO:0000256" key="2">
    <source>
        <dbReference type="ARBA" id="ARBA00004167"/>
    </source>
</evidence>
<dbReference type="AlphaFoldDB" id="A0A835H5T7"/>
<evidence type="ECO:0000256" key="13">
    <source>
        <dbReference type="PROSITE-ProRule" id="PRU00175"/>
    </source>
</evidence>
<keyword evidence="7" id="KW-0479">Metal-binding</keyword>
<feature type="region of interest" description="Disordered" evidence="14">
    <location>
        <begin position="208"/>
        <end position="239"/>
    </location>
</feature>
<evidence type="ECO:0000256" key="6">
    <source>
        <dbReference type="ARBA" id="ARBA00022692"/>
    </source>
</evidence>
<comment type="pathway">
    <text evidence="3">Protein modification; protein ubiquitination.</text>
</comment>
<keyword evidence="12 15" id="KW-0472">Membrane</keyword>
<evidence type="ECO:0000256" key="1">
    <source>
        <dbReference type="ARBA" id="ARBA00000900"/>
    </source>
</evidence>